<dbReference type="PANTHER" id="PTHR21310:SF58">
    <property type="entry name" value="AMINOGLYCOSIDE PHOSPHOTRANSFERASE DOMAIN-CONTAINING PROTEIN"/>
    <property type="match status" value="1"/>
</dbReference>
<accession>A0A507QG80</accession>
<evidence type="ECO:0000259" key="1">
    <source>
        <dbReference type="Pfam" id="PF01636"/>
    </source>
</evidence>
<comment type="caution">
    <text evidence="2">The sequence shown here is derived from an EMBL/GenBank/DDBJ whole genome shotgun (WGS) entry which is preliminary data.</text>
</comment>
<organism evidence="2 3">
    <name type="scientific">Monascus purpureus</name>
    <name type="common">Red mold</name>
    <name type="synonym">Monascus anka</name>
    <dbReference type="NCBI Taxonomy" id="5098"/>
    <lineage>
        <taxon>Eukaryota</taxon>
        <taxon>Fungi</taxon>
        <taxon>Dikarya</taxon>
        <taxon>Ascomycota</taxon>
        <taxon>Pezizomycotina</taxon>
        <taxon>Eurotiomycetes</taxon>
        <taxon>Eurotiomycetidae</taxon>
        <taxon>Eurotiales</taxon>
        <taxon>Aspergillaceae</taxon>
        <taxon>Monascus</taxon>
    </lineage>
</organism>
<dbReference type="Pfam" id="PF01636">
    <property type="entry name" value="APH"/>
    <property type="match status" value="1"/>
</dbReference>
<dbReference type="Gene3D" id="3.30.200.150">
    <property type="match status" value="1"/>
</dbReference>
<sequence length="351" mass="38934">MNTTTSNPSHPASHPPKGSFLFEQLDFNAFVDYNTMVFCKASPPIEVSVTKLDPDTYRMGSRFLCKKAVCGIPEAAVATWSDDDRQYYLVEATNSNSLEKAADGLIHQVGTSSAVWGIGANAICKVKTWSVGMEQESDTLAFVASRFPHIPIPEVIYSWVDEQLSRTFLILRRVQGQTLARAWPSLSLEKRADIALTVAQYCRDLTEATSEKLQSATGCGVLEPFLTVHPEASHPSWKPRPLGPLTRIAAQKYFQRISTLPPPSIGDRFHFYHADLGPTNILLSDGGDVVAIIDCGGFNLDTSDSSRYDWTDLLESKLSNLGFILDRKDVEWQKSLDFTFFDLDEFGEGPP</sequence>
<proteinExistence type="predicted"/>
<keyword evidence="3" id="KW-1185">Reference proteome</keyword>
<evidence type="ECO:0000313" key="2">
    <source>
        <dbReference type="EMBL" id="TQB67536.1"/>
    </source>
</evidence>
<dbReference type="PANTHER" id="PTHR21310">
    <property type="entry name" value="AMINOGLYCOSIDE PHOSPHOTRANSFERASE-RELATED-RELATED"/>
    <property type="match status" value="1"/>
</dbReference>
<dbReference type="AlphaFoldDB" id="A0A507QG80"/>
<dbReference type="Proteomes" id="UP000319663">
    <property type="component" value="Unassembled WGS sequence"/>
</dbReference>
<dbReference type="InterPro" id="IPR011009">
    <property type="entry name" value="Kinase-like_dom_sf"/>
</dbReference>
<dbReference type="InterPro" id="IPR051678">
    <property type="entry name" value="AGP_Transferase"/>
</dbReference>
<evidence type="ECO:0000313" key="3">
    <source>
        <dbReference type="Proteomes" id="UP000319663"/>
    </source>
</evidence>
<name>A0A507QG80_MONPU</name>
<dbReference type="SUPFAM" id="SSF56112">
    <property type="entry name" value="Protein kinase-like (PK-like)"/>
    <property type="match status" value="1"/>
</dbReference>
<gene>
    <name evidence="2" type="ORF">MPDQ_005331</name>
</gene>
<protein>
    <recommendedName>
        <fullName evidence="1">Aminoglycoside phosphotransferase domain-containing protein</fullName>
    </recommendedName>
</protein>
<dbReference type="Gene3D" id="3.90.1200.10">
    <property type="match status" value="1"/>
</dbReference>
<dbReference type="InterPro" id="IPR002575">
    <property type="entry name" value="Aminoglycoside_PTrfase"/>
</dbReference>
<dbReference type="EMBL" id="VIFY01000371">
    <property type="protein sequence ID" value="TQB67536.1"/>
    <property type="molecule type" value="Genomic_DNA"/>
</dbReference>
<feature type="domain" description="Aminoglycoside phosphotransferase" evidence="1">
    <location>
        <begin position="131"/>
        <end position="296"/>
    </location>
</feature>
<reference evidence="2 3" key="1">
    <citation type="submission" date="2019-06" db="EMBL/GenBank/DDBJ databases">
        <title>Wine fermentation using esterase from Monascus purpureus.</title>
        <authorList>
            <person name="Geng C."/>
            <person name="Zhang Y."/>
        </authorList>
    </citation>
    <scope>NUCLEOTIDE SEQUENCE [LARGE SCALE GENOMIC DNA]</scope>
    <source>
        <strain evidence="2">HQ1</strain>
    </source>
</reference>